<dbReference type="PANTHER" id="PTHR33204">
    <property type="entry name" value="TRANSCRIPTIONAL REGULATOR, MARR FAMILY"/>
    <property type="match status" value="1"/>
</dbReference>
<dbReference type="SUPFAM" id="SSF46785">
    <property type="entry name" value="Winged helix' DNA-binding domain"/>
    <property type="match status" value="1"/>
</dbReference>
<dbReference type="AlphaFoldDB" id="A0A1I1XUB5"/>
<name>A0A1I1XUB5_9GAMM</name>
<keyword evidence="6" id="KW-1185">Reference proteome</keyword>
<evidence type="ECO:0000313" key="5">
    <source>
        <dbReference type="EMBL" id="SFE10884.1"/>
    </source>
</evidence>
<evidence type="ECO:0000256" key="1">
    <source>
        <dbReference type="ARBA" id="ARBA00023015"/>
    </source>
</evidence>
<organism evidence="5 6">
    <name type="scientific">Dyella marensis</name>
    <dbReference type="NCBI Taxonomy" id="500610"/>
    <lineage>
        <taxon>Bacteria</taxon>
        <taxon>Pseudomonadati</taxon>
        <taxon>Pseudomonadota</taxon>
        <taxon>Gammaproteobacteria</taxon>
        <taxon>Lysobacterales</taxon>
        <taxon>Rhodanobacteraceae</taxon>
        <taxon>Dyella</taxon>
    </lineage>
</organism>
<reference evidence="6" key="1">
    <citation type="submission" date="2016-10" db="EMBL/GenBank/DDBJ databases">
        <authorList>
            <person name="Varghese N."/>
            <person name="Submissions S."/>
        </authorList>
    </citation>
    <scope>NUCLEOTIDE SEQUENCE [LARGE SCALE GENOMIC DNA]</scope>
    <source>
        <strain evidence="6">UNC178MFTsu3.1</strain>
    </source>
</reference>
<keyword evidence="1" id="KW-0805">Transcription regulation</keyword>
<dbReference type="EMBL" id="FONH01000001">
    <property type="protein sequence ID" value="SFE10884.1"/>
    <property type="molecule type" value="Genomic_DNA"/>
</dbReference>
<dbReference type="PROSITE" id="PS51118">
    <property type="entry name" value="HTH_HXLR"/>
    <property type="match status" value="1"/>
</dbReference>
<proteinExistence type="predicted"/>
<dbReference type="Gene3D" id="1.10.10.10">
    <property type="entry name" value="Winged helix-like DNA-binding domain superfamily/Winged helix DNA-binding domain"/>
    <property type="match status" value="1"/>
</dbReference>
<evidence type="ECO:0000256" key="3">
    <source>
        <dbReference type="ARBA" id="ARBA00023163"/>
    </source>
</evidence>
<evidence type="ECO:0000259" key="4">
    <source>
        <dbReference type="PROSITE" id="PS51118"/>
    </source>
</evidence>
<accession>A0A1I1XUB5</accession>
<dbReference type="STRING" id="500610.SAMN02799615_00382"/>
<feature type="domain" description="HTH hxlR-type" evidence="4">
    <location>
        <begin position="16"/>
        <end position="114"/>
    </location>
</feature>
<dbReference type="RefSeq" id="WP_026634394.1">
    <property type="nucleotide sequence ID" value="NZ_FONH01000001.1"/>
</dbReference>
<dbReference type="InterPro" id="IPR002577">
    <property type="entry name" value="HTH_HxlR"/>
</dbReference>
<protein>
    <submittedName>
        <fullName evidence="5">Transcriptional regulator, HxlR family</fullName>
    </submittedName>
</protein>
<evidence type="ECO:0000256" key="2">
    <source>
        <dbReference type="ARBA" id="ARBA00023125"/>
    </source>
</evidence>
<dbReference type="GO" id="GO:0003677">
    <property type="term" value="F:DNA binding"/>
    <property type="evidence" value="ECO:0007669"/>
    <property type="project" value="UniProtKB-KW"/>
</dbReference>
<sequence length="126" mass="13805">MGLPVRKNKVLPPPSCPLSEVLGLLRGAWAPNVVWLLSGEPRRFGELRHDIPRISARVLSARLRELESRGLVMRKVLHTSPPSAEYALTPLGRELLPAIEALVGVGTKLIAEWGGAPRRGEPRRLG</sequence>
<keyword evidence="3" id="KW-0804">Transcription</keyword>
<gene>
    <name evidence="5" type="ORF">SAMN02799615_00382</name>
</gene>
<dbReference type="PANTHER" id="PTHR33204:SF37">
    <property type="entry name" value="HTH-TYPE TRANSCRIPTIONAL REGULATOR YODB"/>
    <property type="match status" value="1"/>
</dbReference>
<evidence type="ECO:0000313" key="6">
    <source>
        <dbReference type="Proteomes" id="UP000199477"/>
    </source>
</evidence>
<keyword evidence="2" id="KW-0238">DNA-binding</keyword>
<dbReference type="InterPro" id="IPR036388">
    <property type="entry name" value="WH-like_DNA-bd_sf"/>
</dbReference>
<dbReference type="Proteomes" id="UP000199477">
    <property type="component" value="Unassembled WGS sequence"/>
</dbReference>
<dbReference type="InterPro" id="IPR036390">
    <property type="entry name" value="WH_DNA-bd_sf"/>
</dbReference>
<dbReference type="Pfam" id="PF01638">
    <property type="entry name" value="HxlR"/>
    <property type="match status" value="1"/>
</dbReference>